<evidence type="ECO:0000313" key="1">
    <source>
        <dbReference type="EMBL" id="GBP26594.1"/>
    </source>
</evidence>
<name>A0A4C1UL36_EUMVA</name>
<organism evidence="1 2">
    <name type="scientific">Eumeta variegata</name>
    <name type="common">Bagworm moth</name>
    <name type="synonym">Eumeta japonica</name>
    <dbReference type="NCBI Taxonomy" id="151549"/>
    <lineage>
        <taxon>Eukaryota</taxon>
        <taxon>Metazoa</taxon>
        <taxon>Ecdysozoa</taxon>
        <taxon>Arthropoda</taxon>
        <taxon>Hexapoda</taxon>
        <taxon>Insecta</taxon>
        <taxon>Pterygota</taxon>
        <taxon>Neoptera</taxon>
        <taxon>Endopterygota</taxon>
        <taxon>Lepidoptera</taxon>
        <taxon>Glossata</taxon>
        <taxon>Ditrysia</taxon>
        <taxon>Tineoidea</taxon>
        <taxon>Psychidae</taxon>
        <taxon>Oiketicinae</taxon>
        <taxon>Eumeta</taxon>
    </lineage>
</organism>
<keyword evidence="2" id="KW-1185">Reference proteome</keyword>
<evidence type="ECO:0000313" key="2">
    <source>
        <dbReference type="Proteomes" id="UP000299102"/>
    </source>
</evidence>
<dbReference type="OrthoDB" id="425681at2759"/>
<accession>A0A4C1UL36</accession>
<reference evidence="1 2" key="1">
    <citation type="journal article" date="2019" name="Commun. Biol.">
        <title>The bagworm genome reveals a unique fibroin gene that provides high tensile strength.</title>
        <authorList>
            <person name="Kono N."/>
            <person name="Nakamura H."/>
            <person name="Ohtoshi R."/>
            <person name="Tomita M."/>
            <person name="Numata K."/>
            <person name="Arakawa K."/>
        </authorList>
    </citation>
    <scope>NUCLEOTIDE SEQUENCE [LARGE SCALE GENOMIC DNA]</scope>
</reference>
<dbReference type="AlphaFoldDB" id="A0A4C1UL36"/>
<protein>
    <submittedName>
        <fullName evidence="1">Uncharacterized protein</fullName>
    </submittedName>
</protein>
<comment type="caution">
    <text evidence="1">The sequence shown here is derived from an EMBL/GenBank/DDBJ whole genome shotgun (WGS) entry which is preliminary data.</text>
</comment>
<dbReference type="EMBL" id="BGZK01000182">
    <property type="protein sequence ID" value="GBP26594.1"/>
    <property type="molecule type" value="Genomic_DNA"/>
</dbReference>
<sequence>MRYLRNMSEVSLKGRCRNSDVEERCGLKEDEVTRAERGPQNLDIGKKLVLFLRNRAPAAVAGERTAGRRVDNANTRTITVGIITVRAQYVCGSARGGCAPAEPSIRVQVKAFRRLTPGPAGSALCR</sequence>
<gene>
    <name evidence="1" type="ORF">EVAR_18231_1</name>
</gene>
<dbReference type="Proteomes" id="UP000299102">
    <property type="component" value="Unassembled WGS sequence"/>
</dbReference>
<proteinExistence type="predicted"/>